<dbReference type="InterPro" id="IPR029308">
    <property type="entry name" value="FANCI_S1"/>
</dbReference>
<evidence type="ECO:0008006" key="9">
    <source>
        <dbReference type="Google" id="ProtNLM"/>
    </source>
</evidence>
<feature type="domain" description="FANCI solenoid 2" evidence="3">
    <location>
        <begin position="391"/>
        <end position="545"/>
    </location>
</feature>
<reference evidence="7 8" key="1">
    <citation type="submission" date="2024-11" db="EMBL/GenBank/DDBJ databases">
        <title>Chromosome-level genome assembly of Eucalyptus globulus Labill. provides insights into its genome evolution.</title>
        <authorList>
            <person name="Li X."/>
        </authorList>
    </citation>
    <scope>NUCLEOTIDE SEQUENCE [LARGE SCALE GENOMIC DNA]</scope>
    <source>
        <strain evidence="7">CL2024</strain>
        <tissue evidence="7">Fresh tender leaves</tissue>
    </source>
</reference>
<dbReference type="InterPro" id="IPR029315">
    <property type="entry name" value="FANCI_S2"/>
</dbReference>
<dbReference type="PANTHER" id="PTHR21818">
    <property type="entry name" value="BC025462 PROTEIN"/>
    <property type="match status" value="1"/>
</dbReference>
<evidence type="ECO:0000259" key="4">
    <source>
        <dbReference type="Pfam" id="PF14678"/>
    </source>
</evidence>
<dbReference type="Pfam" id="PF14675">
    <property type="entry name" value="FANCI_S1"/>
    <property type="match status" value="1"/>
</dbReference>
<feature type="domain" description="FANCI helical" evidence="5">
    <location>
        <begin position="297"/>
        <end position="376"/>
    </location>
</feature>
<dbReference type="InterPro" id="IPR029312">
    <property type="entry name" value="FANCI_HD2"/>
</dbReference>
<dbReference type="Pfam" id="PF14679">
    <property type="entry name" value="FANCI_HD1"/>
    <property type="match status" value="1"/>
</dbReference>
<keyword evidence="8" id="KW-1185">Reference proteome</keyword>
<evidence type="ECO:0000259" key="3">
    <source>
        <dbReference type="Pfam" id="PF14676"/>
    </source>
</evidence>
<dbReference type="Pfam" id="PF14676">
    <property type="entry name" value="FANCI_S2"/>
    <property type="match status" value="1"/>
</dbReference>
<feature type="domain" description="FANCI solenoid 4" evidence="4">
    <location>
        <begin position="1090"/>
        <end position="1327"/>
    </location>
</feature>
<sequence>MAATAAAAGEPPPLTDTDIIRMAQNLHRLQQPSSASSCPLPPQLSSPRFHSALVSHLKSRTADSPNPSLAVSEYTLALLSLISLSPQSPTLPPLLSSLLLSYIDLFVSCRFPHDANSLKTIHFFGTLLNVLEINDVQSVAESILSSFPKLVTLDDAQLLDLLPRCIDLIRNSNEVERGGDFINSVFDRVVDSVWSKGLLLKLVSLVREFVFLDKGREREFLEKVFKGMGDLDLQDLPSLVYHLLVLASKGFCKREVVEGLVTFFGSEMELKKGASIFKQVEGTVLLHVNFAVKQDFSLGKEVMRLIKSDGQALNHFAVAVMLSLARIKRFSESALEILKKAILTSYGDYKFAVDCKWLQHEMGEEFLQGFQLVEKAVIRAVNETNCGREHMVPSFLQLAFLLLESAQLGNQKKFCYSDGSSCIEELAIQMLKNLFEAHDMARSEIIEQSKVLILSMKPEQSMSIVRLLAQLIRNYPNAIKEHVSRLKELLDYFTYMDGKVASCLVASLLPLIKISRDILDYMILVIRKAMFRREDTILLAATNAIFDLILVDKQSNDSLPFQDSSSQASCSQQAEAFGCMGGTLYQELIGLLQRCLYQQAKVKRVMYSGLVKLVLADPAIARPVLDLLLPHFLRFYKEDADGQLELTSCVGLENGKVVIEEPLDSLLSCVSWILLLQPHGQSENSSDASWTCFGFSLSQDEVGRRLSWDSFSTALLKIRKLLRAEKLEVLLGQRADSGSGSSEKERTKSCTIILLGITEVVLNTIATELEKATGDKRVQLEKELIDLVEFHHLVEKHLGKPRQINGLRKANVRTTAIDIPDRTDSGCTTLIREQMPLLATSTINQLLQTTLGLYNAKFSNAIATSQSLGQSSFNKNTSCSNIISFVLNILLCHIRSCPVLVRDDPFKTFIYGDIKILGPQLLKLILLLKSVQSSVPNEKTKSRIEGQRDNLHQALICLKDMLMIYLQGPHFAQLLEDLVSVCITEYGLDGENVTYVINDPKLKNIEIFVVKILKPLLSELLAISSFREAEVLGDIMLMITNKLPCQLRNSHGSWATQICKSNGIRDSKVVRSLVLLAFQLSSPPDDLIFAQDVAIKLCKVTGSASDDPVEMSELYPVVNKDTSIAVIICILQSVEAVICDVDWAIRKLKELSLSSQNRNKTNEGELTLDVKLVLEDNLFSRSESVVRVLSSFALMTLKDPQADHFLRMVTRLYKQLAQITKLQIAPRRSKQLLPSTRFQKLVELTCKHLTFQLYNFVAEMQKEQQENANRSRMVGKIKRENRCIPELIFHIEDYEKYLIRLSKVTKVNLLRHAKRSTSRDFKIIEATSIVGEEDNPDHEPGCSRSAAHENESCNASDEDGGEENVMSPESGSRLSADESGSDGEKGNSLPPVKRMRKNGVVQDSDDED</sequence>
<accession>A0ABD3LD53</accession>
<evidence type="ECO:0000256" key="1">
    <source>
        <dbReference type="SAM" id="MobiDB-lite"/>
    </source>
</evidence>
<evidence type="ECO:0000259" key="2">
    <source>
        <dbReference type="Pfam" id="PF14675"/>
    </source>
</evidence>
<organism evidence="7 8">
    <name type="scientific">Eucalyptus globulus</name>
    <name type="common">Tasmanian blue gum</name>
    <dbReference type="NCBI Taxonomy" id="34317"/>
    <lineage>
        <taxon>Eukaryota</taxon>
        <taxon>Viridiplantae</taxon>
        <taxon>Streptophyta</taxon>
        <taxon>Embryophyta</taxon>
        <taxon>Tracheophyta</taxon>
        <taxon>Spermatophyta</taxon>
        <taxon>Magnoliopsida</taxon>
        <taxon>eudicotyledons</taxon>
        <taxon>Gunneridae</taxon>
        <taxon>Pentapetalae</taxon>
        <taxon>rosids</taxon>
        <taxon>malvids</taxon>
        <taxon>Myrtales</taxon>
        <taxon>Myrtaceae</taxon>
        <taxon>Myrtoideae</taxon>
        <taxon>Eucalypteae</taxon>
        <taxon>Eucalyptus</taxon>
    </lineage>
</organism>
<dbReference type="Pfam" id="PF14680">
    <property type="entry name" value="FANCI_HD2"/>
    <property type="match status" value="1"/>
</dbReference>
<gene>
    <name evidence="7" type="ORF">ACJRO7_010556</name>
</gene>
<evidence type="ECO:0000313" key="7">
    <source>
        <dbReference type="EMBL" id="KAL3749458.1"/>
    </source>
</evidence>
<dbReference type="InterPro" id="IPR026171">
    <property type="entry name" value="FANCI"/>
</dbReference>
<evidence type="ECO:0000259" key="5">
    <source>
        <dbReference type="Pfam" id="PF14679"/>
    </source>
</evidence>
<dbReference type="InterPro" id="IPR029314">
    <property type="entry name" value="FANCI_S4"/>
</dbReference>
<dbReference type="Proteomes" id="UP001634007">
    <property type="component" value="Unassembled WGS sequence"/>
</dbReference>
<dbReference type="PANTHER" id="PTHR21818:SF0">
    <property type="entry name" value="FANCONI ANEMIA GROUP I PROTEIN"/>
    <property type="match status" value="1"/>
</dbReference>
<comment type="caution">
    <text evidence="7">The sequence shown here is derived from an EMBL/GenBank/DDBJ whole genome shotgun (WGS) entry which is preliminary data.</text>
</comment>
<dbReference type="InterPro" id="IPR029310">
    <property type="entry name" value="FANCI_HD1"/>
</dbReference>
<feature type="compositionally biased region" description="Basic and acidic residues" evidence="1">
    <location>
        <begin position="1337"/>
        <end position="1351"/>
    </location>
</feature>
<protein>
    <recommendedName>
        <fullName evidence="9">Fanconi anemia group I protein</fullName>
    </recommendedName>
</protein>
<feature type="region of interest" description="Disordered" evidence="1">
    <location>
        <begin position="1331"/>
        <end position="1408"/>
    </location>
</feature>
<name>A0ABD3LD53_EUCGL</name>
<dbReference type="Pfam" id="PF14678">
    <property type="entry name" value="FANCI_S4"/>
    <property type="match status" value="1"/>
</dbReference>
<feature type="domain" description="FANCI helical" evidence="6">
    <location>
        <begin position="562"/>
        <end position="796"/>
    </location>
</feature>
<feature type="domain" description="FANCI solenoid 1" evidence="2">
    <location>
        <begin position="156"/>
        <end position="293"/>
    </location>
</feature>
<dbReference type="EMBL" id="JBJKBG010000002">
    <property type="protein sequence ID" value="KAL3749458.1"/>
    <property type="molecule type" value="Genomic_DNA"/>
</dbReference>
<evidence type="ECO:0000313" key="8">
    <source>
        <dbReference type="Proteomes" id="UP001634007"/>
    </source>
</evidence>
<proteinExistence type="predicted"/>
<evidence type="ECO:0000259" key="6">
    <source>
        <dbReference type="Pfam" id="PF14680"/>
    </source>
</evidence>